<evidence type="ECO:0000256" key="1">
    <source>
        <dbReference type="SAM" id="MobiDB-lite"/>
    </source>
</evidence>
<accession>A0ABR7AUX6</accession>
<comment type="caution">
    <text evidence="2">The sequence shown here is derived from an EMBL/GenBank/DDBJ whole genome shotgun (WGS) entry which is preliminary data.</text>
</comment>
<proteinExistence type="predicted"/>
<organism evidence="2 3">
    <name type="scientific">Pseudomonas folii</name>
    <dbReference type="NCBI Taxonomy" id="2762593"/>
    <lineage>
        <taxon>Bacteria</taxon>
        <taxon>Pseudomonadati</taxon>
        <taxon>Pseudomonadota</taxon>
        <taxon>Gammaproteobacteria</taxon>
        <taxon>Pseudomonadales</taxon>
        <taxon>Pseudomonadaceae</taxon>
        <taxon>Pseudomonas</taxon>
    </lineage>
</organism>
<sequence length="134" mass="14909">MNISRYLKAPRLANVKPNTVSYEQANAGVHINIPGSEKMRLGDTLVFYWGQNKSSTLIRLRSISKDSTVRVLCVSYDLIAQVQYGLVDVYYEVHRDQYLIGTSPAVRVTVNRDPAPARQRPKRSNGPGSSTANA</sequence>
<gene>
    <name evidence="2" type="ORF">H8S59_02935</name>
</gene>
<protein>
    <submittedName>
        <fullName evidence="2">Uncharacterized protein</fullName>
    </submittedName>
</protein>
<name>A0ABR7AUX6_9PSED</name>
<evidence type="ECO:0000313" key="2">
    <source>
        <dbReference type="EMBL" id="MBC3948722.1"/>
    </source>
</evidence>
<dbReference type="EMBL" id="JACONW010000007">
    <property type="protein sequence ID" value="MBC3948722.1"/>
    <property type="molecule type" value="Genomic_DNA"/>
</dbReference>
<reference evidence="2 3" key="1">
    <citation type="submission" date="2020-08" db="EMBL/GenBank/DDBJ databases">
        <title>Putative novel bacterial strains isolated from necrotic wheat leaf tissues caused by Xanthomonas translucens.</title>
        <authorList>
            <person name="Tambong J.T."/>
        </authorList>
    </citation>
    <scope>NUCLEOTIDE SEQUENCE [LARGE SCALE GENOMIC DNA]</scope>
    <source>
        <strain evidence="2 3">DOAB 1069</strain>
    </source>
</reference>
<dbReference type="Proteomes" id="UP000651852">
    <property type="component" value="Unassembled WGS sequence"/>
</dbReference>
<keyword evidence="3" id="KW-1185">Reference proteome</keyword>
<evidence type="ECO:0000313" key="3">
    <source>
        <dbReference type="Proteomes" id="UP000651852"/>
    </source>
</evidence>
<feature type="region of interest" description="Disordered" evidence="1">
    <location>
        <begin position="110"/>
        <end position="134"/>
    </location>
</feature>